<comment type="caution">
    <text evidence="2">The sequence shown here is derived from an EMBL/GenBank/DDBJ whole genome shotgun (WGS) entry which is preliminary data.</text>
</comment>
<dbReference type="RefSeq" id="WP_306706330.1">
    <property type="nucleotide sequence ID" value="NZ_JAUJFI010000047.1"/>
</dbReference>
<dbReference type="Proteomes" id="UP001227317">
    <property type="component" value="Unassembled WGS sequence"/>
</dbReference>
<accession>A0ABU0WGV8</accession>
<organism evidence="2 3">
    <name type="scientific">Azospirillum isscasi</name>
    <dbReference type="NCBI Taxonomy" id="3053926"/>
    <lineage>
        <taxon>Bacteria</taxon>
        <taxon>Pseudomonadati</taxon>
        <taxon>Pseudomonadota</taxon>
        <taxon>Alphaproteobacteria</taxon>
        <taxon>Rhodospirillales</taxon>
        <taxon>Azospirillaceae</taxon>
        <taxon>Azospirillum</taxon>
    </lineage>
</organism>
<dbReference type="NCBIfam" id="NF037995">
    <property type="entry name" value="TRAP_S1"/>
    <property type="match status" value="1"/>
</dbReference>
<name>A0ABU0WGV8_9PROT</name>
<dbReference type="PANTHER" id="PTHR33376:SF5">
    <property type="entry name" value="EXTRACYTOPLASMIC SOLUTE RECEPTOR PROTEIN"/>
    <property type="match status" value="1"/>
</dbReference>
<keyword evidence="1" id="KW-0732">Signal</keyword>
<evidence type="ECO:0000256" key="1">
    <source>
        <dbReference type="ARBA" id="ARBA00022729"/>
    </source>
</evidence>
<evidence type="ECO:0000313" key="3">
    <source>
        <dbReference type="Proteomes" id="UP001227317"/>
    </source>
</evidence>
<gene>
    <name evidence="2" type="primary">dctP</name>
    <name evidence="2" type="ORF">QSG27_11895</name>
</gene>
<proteinExistence type="predicted"/>
<protein>
    <submittedName>
        <fullName evidence="2">TRAP transporter substrate-binding protein DctP</fullName>
    </submittedName>
</protein>
<dbReference type="EMBL" id="JAUJFI010000047">
    <property type="protein sequence ID" value="MDQ2103391.1"/>
    <property type="molecule type" value="Genomic_DNA"/>
</dbReference>
<dbReference type="Pfam" id="PF03480">
    <property type="entry name" value="DctP"/>
    <property type="match status" value="1"/>
</dbReference>
<dbReference type="PANTHER" id="PTHR33376">
    <property type="match status" value="1"/>
</dbReference>
<reference evidence="2 3" key="1">
    <citation type="submission" date="2023-06" db="EMBL/GenBank/DDBJ databases">
        <title>Azospirillum isscasensis sp.nov, a bacterium isolated from rhizosphere soil of rice.</title>
        <authorList>
            <person name="Wang H."/>
        </authorList>
    </citation>
    <scope>NUCLEOTIDE SEQUENCE [LARGE SCALE GENOMIC DNA]</scope>
    <source>
        <strain evidence="2 3">C340-1</strain>
    </source>
</reference>
<sequence length="317" mass="35201">MQPIAWRISVENNPGHIQVQVIERFARRFEDLSGGRVSVRLFDSARLYRDVDLPRVLSNDRIEMGVPGVWQLDRYVPDFGLFLLPLFYGRTPDRNHAVVDGPVGQALGNALASRLNVVVPGRWIDLGPAHIFTFDHPIRNSGDFAGLRLRVAGGFANEMRLQRLGATAVRVAWPDLSEAVDRGNLDGLLTSYVTVESAPFASRLRYVYEDSAYFPQYVPLVSRAAWRRLGPELRDLFLRAWEGGVDDARAAAAAAQAEARRRLVARGLTVVHPTPAEIDANRAMLDSVQDDIIAATRITPSMVGGLQYLFEDGEVDP</sequence>
<evidence type="ECO:0000313" key="2">
    <source>
        <dbReference type="EMBL" id="MDQ2103391.1"/>
    </source>
</evidence>
<dbReference type="InterPro" id="IPR038404">
    <property type="entry name" value="TRAP_DctP_sf"/>
</dbReference>
<keyword evidence="3" id="KW-1185">Reference proteome</keyword>
<dbReference type="Gene3D" id="3.40.190.170">
    <property type="entry name" value="Bacterial extracellular solute-binding protein, family 7"/>
    <property type="match status" value="1"/>
</dbReference>
<dbReference type="InterPro" id="IPR018389">
    <property type="entry name" value="DctP_fam"/>
</dbReference>